<gene>
    <name evidence="7" type="ORF">EB796_019022</name>
</gene>
<feature type="transmembrane region" description="Helical" evidence="5">
    <location>
        <begin position="196"/>
        <end position="220"/>
    </location>
</feature>
<reference evidence="7" key="1">
    <citation type="submission" date="2020-06" db="EMBL/GenBank/DDBJ databases">
        <title>Draft genome of Bugula neritina, a colonial animal packing powerful symbionts and potential medicines.</title>
        <authorList>
            <person name="Rayko M."/>
        </authorList>
    </citation>
    <scope>NUCLEOTIDE SEQUENCE [LARGE SCALE GENOMIC DNA]</scope>
    <source>
        <strain evidence="7">Kwan_BN1</strain>
    </source>
</reference>
<evidence type="ECO:0000256" key="1">
    <source>
        <dbReference type="ARBA" id="ARBA00004370"/>
    </source>
</evidence>
<dbReference type="GO" id="GO:0016020">
    <property type="term" value="C:membrane"/>
    <property type="evidence" value="ECO:0007669"/>
    <property type="project" value="UniProtKB-SubCell"/>
</dbReference>
<sequence length="278" mass="32142">MNGFSLVLNLFHIGIIYKSMGRKINLYYKIIISVSIVDMLDAVKFMVKFNCGTRQLVVSNIYMAAAALVFQEFSSYSRIIVLTLAFFDRWLVLARPYQYEDSKFVQFFWLFLTLPCLLLITLLTIKSGTSIQKFCFHMYDGIKHCNTLIGKIFFCYWLHTLMLICHTTFLVITLRELRKMRQRSNLTSQDTLTRKATITIIAIMISYYLSFLSQPFIWLIVKIPGIESSAVQSVSLVDNLFISMYGMLNVVIYGVMTKGYRAAIKKLFCKSQVTPVIE</sequence>
<dbReference type="InterPro" id="IPR019427">
    <property type="entry name" value="7TM_GPCR_serpentine_rcpt_Srw"/>
</dbReference>
<keyword evidence="8" id="KW-1185">Reference proteome</keyword>
<keyword evidence="3 5" id="KW-1133">Transmembrane helix</keyword>
<dbReference type="InterPro" id="IPR017452">
    <property type="entry name" value="GPCR_Rhodpsn_7TM"/>
</dbReference>
<dbReference type="Gene3D" id="1.20.1070.10">
    <property type="entry name" value="Rhodopsin 7-helix transmembrane proteins"/>
    <property type="match status" value="1"/>
</dbReference>
<dbReference type="EMBL" id="VXIV02002817">
    <property type="protein sequence ID" value="KAF6022671.1"/>
    <property type="molecule type" value="Genomic_DNA"/>
</dbReference>
<proteinExistence type="predicted"/>
<feature type="transmembrane region" description="Helical" evidence="5">
    <location>
        <begin position="107"/>
        <end position="125"/>
    </location>
</feature>
<feature type="domain" description="G-protein coupled receptors family 1 profile" evidence="6">
    <location>
        <begin position="8"/>
        <end position="253"/>
    </location>
</feature>
<evidence type="ECO:0000313" key="7">
    <source>
        <dbReference type="EMBL" id="KAF6022671.1"/>
    </source>
</evidence>
<evidence type="ECO:0000256" key="3">
    <source>
        <dbReference type="ARBA" id="ARBA00022989"/>
    </source>
</evidence>
<organism evidence="7 8">
    <name type="scientific">Bugula neritina</name>
    <name type="common">Brown bryozoan</name>
    <name type="synonym">Sertularia neritina</name>
    <dbReference type="NCBI Taxonomy" id="10212"/>
    <lineage>
        <taxon>Eukaryota</taxon>
        <taxon>Metazoa</taxon>
        <taxon>Spiralia</taxon>
        <taxon>Lophotrochozoa</taxon>
        <taxon>Bryozoa</taxon>
        <taxon>Gymnolaemata</taxon>
        <taxon>Cheilostomatida</taxon>
        <taxon>Flustrina</taxon>
        <taxon>Buguloidea</taxon>
        <taxon>Bugulidae</taxon>
        <taxon>Bugula</taxon>
    </lineage>
</organism>
<evidence type="ECO:0000256" key="4">
    <source>
        <dbReference type="ARBA" id="ARBA00023136"/>
    </source>
</evidence>
<comment type="subcellular location">
    <subcellularLocation>
        <location evidence="1">Membrane</location>
    </subcellularLocation>
</comment>
<accession>A0A7J7JAL8</accession>
<protein>
    <recommendedName>
        <fullName evidence="6">G-protein coupled receptors family 1 profile domain-containing protein</fullName>
    </recommendedName>
</protein>
<feature type="transmembrane region" description="Helical" evidence="5">
    <location>
        <begin position="240"/>
        <end position="256"/>
    </location>
</feature>
<evidence type="ECO:0000256" key="2">
    <source>
        <dbReference type="ARBA" id="ARBA00022692"/>
    </source>
</evidence>
<name>A0A7J7JAL8_BUGNE</name>
<dbReference type="GO" id="GO:0008528">
    <property type="term" value="F:G protein-coupled peptide receptor activity"/>
    <property type="evidence" value="ECO:0007669"/>
    <property type="project" value="InterPro"/>
</dbReference>
<dbReference type="SUPFAM" id="SSF81321">
    <property type="entry name" value="Family A G protein-coupled receptor-like"/>
    <property type="match status" value="1"/>
</dbReference>
<dbReference type="Pfam" id="PF10324">
    <property type="entry name" value="7TM_GPCR_Srw"/>
    <property type="match status" value="1"/>
</dbReference>
<dbReference type="PROSITE" id="PS50262">
    <property type="entry name" value="G_PROTEIN_RECEP_F1_2"/>
    <property type="match status" value="1"/>
</dbReference>
<dbReference type="Proteomes" id="UP000593567">
    <property type="component" value="Unassembled WGS sequence"/>
</dbReference>
<feature type="transmembrane region" description="Helical" evidence="5">
    <location>
        <begin position="156"/>
        <end position="175"/>
    </location>
</feature>
<comment type="caution">
    <text evidence="7">The sequence shown here is derived from an EMBL/GenBank/DDBJ whole genome shotgun (WGS) entry which is preliminary data.</text>
</comment>
<evidence type="ECO:0000313" key="8">
    <source>
        <dbReference type="Proteomes" id="UP000593567"/>
    </source>
</evidence>
<keyword evidence="4 5" id="KW-0472">Membrane</keyword>
<evidence type="ECO:0000259" key="6">
    <source>
        <dbReference type="PROSITE" id="PS50262"/>
    </source>
</evidence>
<evidence type="ECO:0000256" key="5">
    <source>
        <dbReference type="SAM" id="Phobius"/>
    </source>
</evidence>
<dbReference type="AlphaFoldDB" id="A0A7J7JAL8"/>
<keyword evidence="2 5" id="KW-0812">Transmembrane</keyword>